<feature type="domain" description="RNA ligase" evidence="1">
    <location>
        <begin position="39"/>
        <end position="181"/>
    </location>
</feature>
<dbReference type="AlphaFoldDB" id="A0A433QQ08"/>
<evidence type="ECO:0000313" key="2">
    <source>
        <dbReference type="EMBL" id="RUS31849.1"/>
    </source>
</evidence>
<dbReference type="EMBL" id="RBNJ01002547">
    <property type="protein sequence ID" value="RUS31849.1"/>
    <property type="molecule type" value="Genomic_DNA"/>
</dbReference>
<dbReference type="Gene3D" id="3.30.470.30">
    <property type="entry name" value="DNA ligase/mRNA capping enzyme"/>
    <property type="match status" value="1"/>
</dbReference>
<sequence>MNGKTWPPAFTKYPSIENHINASRIAAFRCNGKTDICDWIVCEKIHGANLSFTINGTNLLCSRRTGLLQPEEKFYNFQAIQEKYRDSVMKCWELARNFEMIESDDTITIYGELFGGIYRHSSVSYPVERVFPVQKEVQYCSHTDFLAFDLRCGADDYVDVEVMWSMFDEAGVPYIRPLKTGCSFKEAIAFGPKFHTTMPALMSNVTESHQNQD</sequence>
<comment type="caution">
    <text evidence="2">The sequence shown here is derived from an EMBL/GenBank/DDBJ whole genome shotgun (WGS) entry which is preliminary data.</text>
</comment>
<dbReference type="InterPro" id="IPR021122">
    <property type="entry name" value="RNA_ligase_dom_REL/Rnl2"/>
</dbReference>
<gene>
    <name evidence="2" type="ORF">BC938DRAFT_476924</name>
</gene>
<reference evidence="2 3" key="1">
    <citation type="journal article" date="2018" name="New Phytol.">
        <title>Phylogenomics of Endogonaceae and evolution of mycorrhizas within Mucoromycota.</title>
        <authorList>
            <person name="Chang Y."/>
            <person name="Desiro A."/>
            <person name="Na H."/>
            <person name="Sandor L."/>
            <person name="Lipzen A."/>
            <person name="Clum A."/>
            <person name="Barry K."/>
            <person name="Grigoriev I.V."/>
            <person name="Martin F.M."/>
            <person name="Stajich J.E."/>
            <person name="Smith M.E."/>
            <person name="Bonito G."/>
            <person name="Spatafora J.W."/>
        </authorList>
    </citation>
    <scope>NUCLEOTIDE SEQUENCE [LARGE SCALE GENOMIC DNA]</scope>
    <source>
        <strain evidence="2 3">AD002</strain>
    </source>
</reference>
<dbReference type="Proteomes" id="UP000274822">
    <property type="component" value="Unassembled WGS sequence"/>
</dbReference>
<organism evidence="2 3">
    <name type="scientific">Jimgerdemannia flammicorona</name>
    <dbReference type="NCBI Taxonomy" id="994334"/>
    <lineage>
        <taxon>Eukaryota</taxon>
        <taxon>Fungi</taxon>
        <taxon>Fungi incertae sedis</taxon>
        <taxon>Mucoromycota</taxon>
        <taxon>Mucoromycotina</taxon>
        <taxon>Endogonomycetes</taxon>
        <taxon>Endogonales</taxon>
        <taxon>Endogonaceae</taxon>
        <taxon>Jimgerdemannia</taxon>
    </lineage>
</organism>
<name>A0A433QQ08_9FUNG</name>
<dbReference type="SUPFAM" id="SSF56091">
    <property type="entry name" value="DNA ligase/mRNA capping enzyme, catalytic domain"/>
    <property type="match status" value="1"/>
</dbReference>
<evidence type="ECO:0000313" key="3">
    <source>
        <dbReference type="Proteomes" id="UP000274822"/>
    </source>
</evidence>
<dbReference type="Pfam" id="PF09414">
    <property type="entry name" value="RNA_ligase"/>
    <property type="match status" value="1"/>
</dbReference>
<keyword evidence="3" id="KW-1185">Reference proteome</keyword>
<accession>A0A433QQ08</accession>
<proteinExistence type="predicted"/>
<evidence type="ECO:0000259" key="1">
    <source>
        <dbReference type="Pfam" id="PF09414"/>
    </source>
</evidence>
<protein>
    <recommendedName>
        <fullName evidence="1">RNA ligase domain-containing protein</fullName>
    </recommendedName>
</protein>